<name>A0A0C2C8A4_9BILA</name>
<accession>A0A0C2C8A4</accession>
<protein>
    <submittedName>
        <fullName evidence="1">Uncharacterized protein</fullName>
    </submittedName>
</protein>
<dbReference type="AlphaFoldDB" id="A0A0C2C8A4"/>
<evidence type="ECO:0000313" key="2">
    <source>
        <dbReference type="Proteomes" id="UP000054047"/>
    </source>
</evidence>
<dbReference type="EMBL" id="KN770762">
    <property type="protein sequence ID" value="KIH45897.1"/>
    <property type="molecule type" value="Genomic_DNA"/>
</dbReference>
<gene>
    <name evidence="1" type="ORF">ANCDUO_24052</name>
</gene>
<sequence>MKQWKETAINREKKLVETQLQRDVLAAQLSSRPSDGDAKSQEEALREVTSMVSDRIGSVKTFEDLTRAQLETDLSNVSSGCYKFETLSFYPTYSFATRLIS</sequence>
<keyword evidence="2" id="KW-1185">Reference proteome</keyword>
<organism evidence="1 2">
    <name type="scientific">Ancylostoma duodenale</name>
    <dbReference type="NCBI Taxonomy" id="51022"/>
    <lineage>
        <taxon>Eukaryota</taxon>
        <taxon>Metazoa</taxon>
        <taxon>Ecdysozoa</taxon>
        <taxon>Nematoda</taxon>
        <taxon>Chromadorea</taxon>
        <taxon>Rhabditida</taxon>
        <taxon>Rhabditina</taxon>
        <taxon>Rhabditomorpha</taxon>
        <taxon>Strongyloidea</taxon>
        <taxon>Ancylostomatidae</taxon>
        <taxon>Ancylostomatinae</taxon>
        <taxon>Ancylostoma</taxon>
    </lineage>
</organism>
<dbReference type="Proteomes" id="UP000054047">
    <property type="component" value="Unassembled WGS sequence"/>
</dbReference>
<reference evidence="1 2" key="1">
    <citation type="submission" date="2013-12" db="EMBL/GenBank/DDBJ databases">
        <title>Draft genome of the parsitic nematode Ancylostoma duodenale.</title>
        <authorList>
            <person name="Mitreva M."/>
        </authorList>
    </citation>
    <scope>NUCLEOTIDE SEQUENCE [LARGE SCALE GENOMIC DNA]</scope>
    <source>
        <strain evidence="1 2">Zhejiang</strain>
    </source>
</reference>
<dbReference type="OrthoDB" id="3176171at2759"/>
<evidence type="ECO:0000313" key="1">
    <source>
        <dbReference type="EMBL" id="KIH45897.1"/>
    </source>
</evidence>
<proteinExistence type="predicted"/>